<dbReference type="EMBL" id="JAZGQK010000016">
    <property type="protein sequence ID" value="MEE6260670.1"/>
    <property type="molecule type" value="Genomic_DNA"/>
</dbReference>
<proteinExistence type="predicted"/>
<comment type="caution">
    <text evidence="3">The sequence shown here is derived from an EMBL/GenBank/DDBJ whole genome shotgun (WGS) entry which is preliminary data.</text>
</comment>
<evidence type="ECO:0000313" key="3">
    <source>
        <dbReference type="EMBL" id="MEE6260670.1"/>
    </source>
</evidence>
<sequence>MRPGDLLRQLDRQLLPPLARGLTRLGQGPLRLRLRLLTSVALLCSVAVLVTAVWAVERQPAIDPTLGDVTRVGVVQGESIPGYVEASRGELAALIAAPPAGPAPRTYALVTLAAYLAPDRLPPVLAGVEVSEVYARLWRPGSQTQIVRIPALRLPDDVIGGMLEVAERKDQEVRDYQERSAAVVGDGPHEQEMRRWYDSGARVASDEATAYRSRCSCVYAAVVRGEPAALGQVATRPGVRAVDPAPEVRRLDRTVFTPPLPEQEDVVRPPADASMPPAPTAPGDPTDPVVGVPPAGSAASDDATGGPAPSATGTPPPGPGHAPPTGGHAPQTTAPATSDGGTGTTGPEEPATVPGDDTTPDNSLDGSPDGAASAEEPPTTPLPGTPSGEP</sequence>
<feature type="transmembrane region" description="Helical" evidence="2">
    <location>
        <begin position="34"/>
        <end position="56"/>
    </location>
</feature>
<keyword evidence="2" id="KW-1133">Transmembrane helix</keyword>
<dbReference type="Proteomes" id="UP001332243">
    <property type="component" value="Unassembled WGS sequence"/>
</dbReference>
<protein>
    <submittedName>
        <fullName evidence="3">Uncharacterized protein</fullName>
    </submittedName>
</protein>
<dbReference type="RefSeq" id="WP_331215776.1">
    <property type="nucleotide sequence ID" value="NZ_JAZGQK010000016.1"/>
</dbReference>
<evidence type="ECO:0000256" key="2">
    <source>
        <dbReference type="SAM" id="Phobius"/>
    </source>
</evidence>
<evidence type="ECO:0000256" key="1">
    <source>
        <dbReference type="SAM" id="MobiDB-lite"/>
    </source>
</evidence>
<name>A0ABU7RVZ1_9ACTN</name>
<keyword evidence="2" id="KW-0472">Membrane</keyword>
<keyword evidence="2" id="KW-0812">Transmembrane</keyword>
<gene>
    <name evidence="3" type="ORF">V1633_19480</name>
</gene>
<organism evidence="3 4">
    <name type="scientific">Plantactinospora sonchi</name>
    <dbReference type="NCBI Taxonomy" id="1544735"/>
    <lineage>
        <taxon>Bacteria</taxon>
        <taxon>Bacillati</taxon>
        <taxon>Actinomycetota</taxon>
        <taxon>Actinomycetes</taxon>
        <taxon>Micromonosporales</taxon>
        <taxon>Micromonosporaceae</taxon>
        <taxon>Plantactinospora</taxon>
    </lineage>
</organism>
<feature type="compositionally biased region" description="Pro residues" evidence="1">
    <location>
        <begin position="378"/>
        <end position="390"/>
    </location>
</feature>
<feature type="region of interest" description="Disordered" evidence="1">
    <location>
        <begin position="250"/>
        <end position="390"/>
    </location>
</feature>
<accession>A0ABU7RVZ1</accession>
<evidence type="ECO:0000313" key="4">
    <source>
        <dbReference type="Proteomes" id="UP001332243"/>
    </source>
</evidence>
<keyword evidence="4" id="KW-1185">Reference proteome</keyword>
<feature type="compositionally biased region" description="Low complexity" evidence="1">
    <location>
        <begin position="323"/>
        <end position="355"/>
    </location>
</feature>
<feature type="compositionally biased region" description="Low complexity" evidence="1">
    <location>
        <begin position="283"/>
        <end position="313"/>
    </location>
</feature>
<reference evidence="3 4" key="1">
    <citation type="submission" date="2024-01" db="EMBL/GenBank/DDBJ databases">
        <title>Genome insights into Plantactinospora sonchi sp. nov.</title>
        <authorList>
            <person name="Wang L."/>
        </authorList>
    </citation>
    <scope>NUCLEOTIDE SEQUENCE [LARGE SCALE GENOMIC DNA]</scope>
    <source>
        <strain evidence="3 4">NEAU-QY2</strain>
    </source>
</reference>